<dbReference type="eggNOG" id="COG1253">
    <property type="taxonomic scope" value="Bacteria"/>
</dbReference>
<dbReference type="PATRIC" id="fig|1196324.3.peg.1876"/>
<dbReference type="InterPro" id="IPR044751">
    <property type="entry name" value="Ion_transp-like_CBS"/>
</dbReference>
<dbReference type="SMART" id="SM01091">
    <property type="entry name" value="CorC_HlyC"/>
    <property type="match status" value="1"/>
</dbReference>
<feature type="transmembrane region" description="Helical" evidence="11">
    <location>
        <begin position="6"/>
        <end position="27"/>
    </location>
</feature>
<evidence type="ECO:0000259" key="12">
    <source>
        <dbReference type="PROSITE" id="PS51371"/>
    </source>
</evidence>
<evidence type="ECO:0000256" key="5">
    <source>
        <dbReference type="ARBA" id="ARBA00022737"/>
    </source>
</evidence>
<feature type="domain" description="CNNM transmembrane" evidence="13">
    <location>
        <begin position="1"/>
        <end position="201"/>
    </location>
</feature>
<dbReference type="InterPro" id="IPR016169">
    <property type="entry name" value="FAD-bd_PCMH_sub2"/>
</dbReference>
<dbReference type="SUPFAM" id="SSF54631">
    <property type="entry name" value="CBS-domain pair"/>
    <property type="match status" value="1"/>
</dbReference>
<dbReference type="InterPro" id="IPR005170">
    <property type="entry name" value="Transptr-assoc_dom"/>
</dbReference>
<dbReference type="PANTHER" id="PTHR43099:SF2">
    <property type="entry name" value="UPF0053 PROTEIN YRKA"/>
    <property type="match status" value="1"/>
</dbReference>
<comment type="similarity">
    <text evidence="2">Belongs to the UPF0053 family.</text>
</comment>
<organism evidence="14 15">
    <name type="scientific">Fictibacillus macauensis ZFHKF-1</name>
    <dbReference type="NCBI Taxonomy" id="1196324"/>
    <lineage>
        <taxon>Bacteria</taxon>
        <taxon>Bacillati</taxon>
        <taxon>Bacillota</taxon>
        <taxon>Bacilli</taxon>
        <taxon>Bacillales</taxon>
        <taxon>Fictibacillaceae</taxon>
        <taxon>Fictibacillus</taxon>
    </lineage>
</organism>
<dbReference type="EMBL" id="AKKV01000024">
    <property type="protein sequence ID" value="EIT85992.1"/>
    <property type="molecule type" value="Genomic_DNA"/>
</dbReference>
<keyword evidence="8 10" id="KW-0472">Membrane</keyword>
<evidence type="ECO:0000256" key="6">
    <source>
        <dbReference type="ARBA" id="ARBA00022989"/>
    </source>
</evidence>
<dbReference type="FunFam" id="3.10.580.10:FF:000002">
    <property type="entry name" value="Magnesium/cobalt efflux protein CorC"/>
    <property type="match status" value="1"/>
</dbReference>
<proteinExistence type="inferred from homology"/>
<evidence type="ECO:0000256" key="1">
    <source>
        <dbReference type="ARBA" id="ARBA00004651"/>
    </source>
</evidence>
<dbReference type="SMART" id="SM00116">
    <property type="entry name" value="CBS"/>
    <property type="match status" value="2"/>
</dbReference>
<dbReference type="CDD" id="cd04590">
    <property type="entry name" value="CBS_pair_CorC_HlyC_assoc"/>
    <property type="match status" value="1"/>
</dbReference>
<dbReference type="Gene3D" id="3.10.580.10">
    <property type="entry name" value="CBS-domain"/>
    <property type="match status" value="1"/>
</dbReference>
<evidence type="ECO:0000256" key="7">
    <source>
        <dbReference type="ARBA" id="ARBA00023122"/>
    </source>
</evidence>
<accession>I8AJP4</accession>
<gene>
    <name evidence="14" type="ORF">A374_09154</name>
</gene>
<keyword evidence="7 9" id="KW-0129">CBS domain</keyword>
<dbReference type="GO" id="GO:0050660">
    <property type="term" value="F:flavin adenine dinucleotide binding"/>
    <property type="evidence" value="ECO:0007669"/>
    <property type="project" value="InterPro"/>
</dbReference>
<evidence type="ECO:0000256" key="4">
    <source>
        <dbReference type="ARBA" id="ARBA00022692"/>
    </source>
</evidence>
<evidence type="ECO:0000256" key="9">
    <source>
        <dbReference type="PROSITE-ProRule" id="PRU00703"/>
    </source>
</evidence>
<comment type="subcellular location">
    <subcellularLocation>
        <location evidence="1">Cell membrane</location>
        <topology evidence="1">Multi-pass membrane protein</topology>
    </subcellularLocation>
</comment>
<protein>
    <submittedName>
        <fullName evidence="14">Magnesium and cobalt efflux protein corC</fullName>
    </submittedName>
</protein>
<evidence type="ECO:0000313" key="15">
    <source>
        <dbReference type="Proteomes" id="UP000004080"/>
    </source>
</evidence>
<sequence>MDIFKIFVVVMLIVLTAFFVAAEFAIVKIRRTRIDQLIEEGNKKALSVKTVLLNLDGYLSACQLGITITALGLGWLGESTLEHLLGPVFRELAVSPTIAKTISIFLAFAIITFFHVVLGELAPKTFAIQKAEEVSLVLSRPLILFYKMMYPIIWLLNGSARVFTKLFGLSAVSEHEMAHSEEELRLILSESYKSGEINQSEYSYVNKVFEFDDRIAKEIMVPRTEIVCLYSNKSLEENLAIITSEKYTRYPVVDEDKDHVVGMVNVKEIFYDLMSGVEQPLENYLRPIMTVFETTPIQETLVKLQKQQVHMAILMDEYGGTAGLLTVEDILEEIVGEIRDELDTDETPMILKITPRVTVLDGKVLISEVNDLYGLHIDDSDLDTIGGWMLSQNSDIEEGNSIKHNELVFKVVEMDGHQIKRIEVSKQETVKESETPFSTTRELVNGFE</sequence>
<dbReference type="Pfam" id="PF00571">
    <property type="entry name" value="CBS"/>
    <property type="match status" value="2"/>
</dbReference>
<evidence type="ECO:0000256" key="8">
    <source>
        <dbReference type="ARBA" id="ARBA00023136"/>
    </source>
</evidence>
<dbReference type="Pfam" id="PF03471">
    <property type="entry name" value="CorC_HlyC"/>
    <property type="match status" value="1"/>
</dbReference>
<name>I8AJP4_9BACL</name>
<dbReference type="Gene3D" id="3.30.465.10">
    <property type="match status" value="1"/>
</dbReference>
<feature type="transmembrane region" description="Helical" evidence="11">
    <location>
        <begin position="57"/>
        <end position="77"/>
    </location>
</feature>
<dbReference type="Proteomes" id="UP000004080">
    <property type="component" value="Unassembled WGS sequence"/>
</dbReference>
<dbReference type="InterPro" id="IPR051676">
    <property type="entry name" value="UPF0053_domain"/>
</dbReference>
<keyword evidence="5" id="KW-0677">Repeat</keyword>
<dbReference type="PROSITE" id="PS51371">
    <property type="entry name" value="CBS"/>
    <property type="match status" value="2"/>
</dbReference>
<keyword evidence="3" id="KW-1003">Cell membrane</keyword>
<evidence type="ECO:0000256" key="3">
    <source>
        <dbReference type="ARBA" id="ARBA00022475"/>
    </source>
</evidence>
<dbReference type="RefSeq" id="WP_007201924.1">
    <property type="nucleotide sequence ID" value="NZ_AKKV01000024.1"/>
</dbReference>
<evidence type="ECO:0000256" key="11">
    <source>
        <dbReference type="SAM" id="Phobius"/>
    </source>
</evidence>
<reference evidence="14 15" key="1">
    <citation type="journal article" date="2012" name="J. Bacteriol.">
        <title>Genome of Bacillus macauensis ZFHKF-1, a Long-Chain-Forming Bacterium.</title>
        <authorList>
            <person name="Cai L."/>
            <person name="Zhang T."/>
        </authorList>
    </citation>
    <scope>NUCLEOTIDE SEQUENCE [LARGE SCALE GENOMIC DNA]</scope>
    <source>
        <strain evidence="14 15">ZFHKF-1</strain>
    </source>
</reference>
<evidence type="ECO:0000256" key="2">
    <source>
        <dbReference type="ARBA" id="ARBA00006337"/>
    </source>
</evidence>
<dbReference type="AlphaFoldDB" id="I8AJP4"/>
<dbReference type="GO" id="GO:0005886">
    <property type="term" value="C:plasma membrane"/>
    <property type="evidence" value="ECO:0007669"/>
    <property type="project" value="UniProtKB-SubCell"/>
</dbReference>
<feature type="domain" description="CBS" evidence="12">
    <location>
        <begin position="284"/>
        <end position="341"/>
    </location>
</feature>
<feature type="transmembrane region" description="Helical" evidence="11">
    <location>
        <begin position="97"/>
        <end position="122"/>
    </location>
</feature>
<evidence type="ECO:0000259" key="13">
    <source>
        <dbReference type="PROSITE" id="PS51846"/>
    </source>
</evidence>
<dbReference type="SUPFAM" id="SSF56176">
    <property type="entry name" value="FAD-binding/transporter-associated domain-like"/>
    <property type="match status" value="1"/>
</dbReference>
<dbReference type="STRING" id="1196324.A374_09154"/>
<keyword evidence="15" id="KW-1185">Reference proteome</keyword>
<dbReference type="InterPro" id="IPR002550">
    <property type="entry name" value="CNNM"/>
</dbReference>
<comment type="caution">
    <text evidence="14">The sequence shown here is derived from an EMBL/GenBank/DDBJ whole genome shotgun (WGS) entry which is preliminary data.</text>
</comment>
<evidence type="ECO:0000256" key="10">
    <source>
        <dbReference type="PROSITE-ProRule" id="PRU01193"/>
    </source>
</evidence>
<dbReference type="InterPro" id="IPR000644">
    <property type="entry name" value="CBS_dom"/>
</dbReference>
<dbReference type="InterPro" id="IPR036318">
    <property type="entry name" value="FAD-bd_PCMH-like_sf"/>
</dbReference>
<feature type="transmembrane region" description="Helical" evidence="11">
    <location>
        <begin position="134"/>
        <end position="156"/>
    </location>
</feature>
<dbReference type="Pfam" id="PF01595">
    <property type="entry name" value="CNNM"/>
    <property type="match status" value="1"/>
</dbReference>
<dbReference type="PANTHER" id="PTHR43099">
    <property type="entry name" value="UPF0053 PROTEIN YRKA"/>
    <property type="match status" value="1"/>
</dbReference>
<evidence type="ECO:0000313" key="14">
    <source>
        <dbReference type="EMBL" id="EIT85992.1"/>
    </source>
</evidence>
<keyword evidence="4 10" id="KW-0812">Transmembrane</keyword>
<feature type="domain" description="CBS" evidence="12">
    <location>
        <begin position="220"/>
        <end position="281"/>
    </location>
</feature>
<dbReference type="OrthoDB" id="9798188at2"/>
<dbReference type="PROSITE" id="PS51846">
    <property type="entry name" value="CNNM"/>
    <property type="match status" value="1"/>
</dbReference>
<keyword evidence="6 10" id="KW-1133">Transmembrane helix</keyword>
<dbReference type="InterPro" id="IPR046342">
    <property type="entry name" value="CBS_dom_sf"/>
</dbReference>